<dbReference type="InterPro" id="IPR050109">
    <property type="entry name" value="HTH-type_TetR-like_transc_reg"/>
</dbReference>
<protein>
    <submittedName>
        <fullName evidence="6">AcrR family transcriptional regulator</fullName>
    </submittedName>
</protein>
<keyword evidence="1" id="KW-0805">Transcription regulation</keyword>
<dbReference type="SUPFAM" id="SSF46689">
    <property type="entry name" value="Homeodomain-like"/>
    <property type="match status" value="1"/>
</dbReference>
<dbReference type="PANTHER" id="PTHR30055">
    <property type="entry name" value="HTH-TYPE TRANSCRIPTIONAL REGULATOR RUTR"/>
    <property type="match status" value="1"/>
</dbReference>
<dbReference type="Pfam" id="PF00440">
    <property type="entry name" value="TetR_N"/>
    <property type="match status" value="1"/>
</dbReference>
<evidence type="ECO:0000256" key="4">
    <source>
        <dbReference type="PROSITE-ProRule" id="PRU00335"/>
    </source>
</evidence>
<evidence type="ECO:0000256" key="3">
    <source>
        <dbReference type="ARBA" id="ARBA00023163"/>
    </source>
</evidence>
<keyword evidence="7" id="KW-1185">Reference proteome</keyword>
<dbReference type="Proteomes" id="UP001240250">
    <property type="component" value="Unassembled WGS sequence"/>
</dbReference>
<name>A0ABU0GJS1_9CELL</name>
<dbReference type="Gene3D" id="1.10.357.10">
    <property type="entry name" value="Tetracycline Repressor, domain 2"/>
    <property type="match status" value="1"/>
</dbReference>
<dbReference type="RefSeq" id="WP_046529792.1">
    <property type="nucleotide sequence ID" value="NZ_CP194061.1"/>
</dbReference>
<accession>A0ABU0GJS1</accession>
<reference evidence="6 7" key="1">
    <citation type="submission" date="2023-07" db="EMBL/GenBank/DDBJ databases">
        <title>Sequencing the genomes of 1000 actinobacteria strains.</title>
        <authorList>
            <person name="Klenk H.-P."/>
        </authorList>
    </citation>
    <scope>NUCLEOTIDE SEQUENCE [LARGE SCALE GENOMIC DNA]</scope>
    <source>
        <strain evidence="6 7">DSM 14785</strain>
    </source>
</reference>
<sequence length="203" mass="21996">MAGQHQPHRTMAERREQLLDATVAVIREGGLSAVTTRTVTARAGVRPSALYYYFEDRDALIGALIDRELSITLCHVWETVEQAAGVREGVESALLAYLAHVQRDEAYQLMVAELTVTALRRAGPAGVRTTYERLLASATDLVERWSAARGSTWALPVEVVARALVSQGSAIVSSWLCTRDDAGVRAEIAAMALAMSSLETRAA</sequence>
<dbReference type="InterPro" id="IPR009057">
    <property type="entry name" value="Homeodomain-like_sf"/>
</dbReference>
<dbReference type="EMBL" id="JAUSVM010000001">
    <property type="protein sequence ID" value="MDQ0425154.1"/>
    <property type="molecule type" value="Genomic_DNA"/>
</dbReference>
<dbReference type="InterPro" id="IPR001647">
    <property type="entry name" value="HTH_TetR"/>
</dbReference>
<feature type="DNA-binding region" description="H-T-H motif" evidence="4">
    <location>
        <begin position="35"/>
        <end position="54"/>
    </location>
</feature>
<organism evidence="6 7">
    <name type="scientific">Cellulomonas iranensis</name>
    <dbReference type="NCBI Taxonomy" id="76862"/>
    <lineage>
        <taxon>Bacteria</taxon>
        <taxon>Bacillati</taxon>
        <taxon>Actinomycetota</taxon>
        <taxon>Actinomycetes</taxon>
        <taxon>Micrococcales</taxon>
        <taxon>Cellulomonadaceae</taxon>
        <taxon>Cellulomonas</taxon>
    </lineage>
</organism>
<gene>
    <name evidence="6" type="ORF">JO380_001535</name>
</gene>
<dbReference type="PRINTS" id="PR00455">
    <property type="entry name" value="HTHTETR"/>
</dbReference>
<evidence type="ECO:0000256" key="2">
    <source>
        <dbReference type="ARBA" id="ARBA00023125"/>
    </source>
</evidence>
<evidence type="ECO:0000259" key="5">
    <source>
        <dbReference type="PROSITE" id="PS50977"/>
    </source>
</evidence>
<keyword evidence="3" id="KW-0804">Transcription</keyword>
<dbReference type="PANTHER" id="PTHR30055:SF234">
    <property type="entry name" value="HTH-TYPE TRANSCRIPTIONAL REGULATOR BETI"/>
    <property type="match status" value="1"/>
</dbReference>
<keyword evidence="2 4" id="KW-0238">DNA-binding</keyword>
<evidence type="ECO:0000256" key="1">
    <source>
        <dbReference type="ARBA" id="ARBA00023015"/>
    </source>
</evidence>
<evidence type="ECO:0000313" key="7">
    <source>
        <dbReference type="Proteomes" id="UP001240250"/>
    </source>
</evidence>
<proteinExistence type="predicted"/>
<comment type="caution">
    <text evidence="6">The sequence shown here is derived from an EMBL/GenBank/DDBJ whole genome shotgun (WGS) entry which is preliminary data.</text>
</comment>
<feature type="domain" description="HTH tetR-type" evidence="5">
    <location>
        <begin position="12"/>
        <end position="72"/>
    </location>
</feature>
<dbReference type="PROSITE" id="PS50977">
    <property type="entry name" value="HTH_TETR_2"/>
    <property type="match status" value="1"/>
</dbReference>
<evidence type="ECO:0000313" key="6">
    <source>
        <dbReference type="EMBL" id="MDQ0425154.1"/>
    </source>
</evidence>